<keyword evidence="2" id="KW-1133">Transmembrane helix</keyword>
<dbReference type="AlphaFoldDB" id="A0AAU9LML6"/>
<evidence type="ECO:0000256" key="2">
    <source>
        <dbReference type="SAM" id="Phobius"/>
    </source>
</evidence>
<feature type="region of interest" description="Disordered" evidence="1">
    <location>
        <begin position="74"/>
        <end position="120"/>
    </location>
</feature>
<keyword evidence="2" id="KW-0472">Membrane</keyword>
<protein>
    <submittedName>
        <fullName evidence="3">Uncharacterized protein</fullName>
    </submittedName>
</protein>
<organism evidence="3 4">
    <name type="scientific">Lactuca virosa</name>
    <dbReference type="NCBI Taxonomy" id="75947"/>
    <lineage>
        <taxon>Eukaryota</taxon>
        <taxon>Viridiplantae</taxon>
        <taxon>Streptophyta</taxon>
        <taxon>Embryophyta</taxon>
        <taxon>Tracheophyta</taxon>
        <taxon>Spermatophyta</taxon>
        <taxon>Magnoliopsida</taxon>
        <taxon>eudicotyledons</taxon>
        <taxon>Gunneridae</taxon>
        <taxon>Pentapetalae</taxon>
        <taxon>asterids</taxon>
        <taxon>campanulids</taxon>
        <taxon>Asterales</taxon>
        <taxon>Asteraceae</taxon>
        <taxon>Cichorioideae</taxon>
        <taxon>Cichorieae</taxon>
        <taxon>Lactucinae</taxon>
        <taxon>Lactuca</taxon>
    </lineage>
</organism>
<name>A0AAU9LML6_9ASTR</name>
<evidence type="ECO:0000256" key="1">
    <source>
        <dbReference type="SAM" id="MobiDB-lite"/>
    </source>
</evidence>
<feature type="compositionally biased region" description="Polar residues" evidence="1">
    <location>
        <begin position="108"/>
        <end position="120"/>
    </location>
</feature>
<sequence length="239" mass="27165">MRCLLYFFFEKPIYKEKKNKLQKSGEKVMMGLANLSSCKERYEEIQEKSNQKCSESDQILDIKSDSFTVDMEPLSHHSNKDLTHSSRINMDRSLSRKGSQVRAEKKLNSNSLMNDSNGDTIPTPKASLMAGTMPEKLMLLKPNTDHILDPQLHHQITIMTSGNTTTTKPAGTPLKSSLFGKKSSSFKLSSIINPRRILFFFATLSSMGTILLIWLTLSMAKKEEDKDEEHYDKDLESSY</sequence>
<keyword evidence="4" id="KW-1185">Reference proteome</keyword>
<keyword evidence="2" id="KW-0812">Transmembrane</keyword>
<feature type="transmembrane region" description="Helical" evidence="2">
    <location>
        <begin position="197"/>
        <end position="217"/>
    </location>
</feature>
<accession>A0AAU9LML6</accession>
<dbReference type="PANTHER" id="PTHR34064">
    <property type="entry name" value="OS04G0672300 PROTEIN"/>
    <property type="match status" value="1"/>
</dbReference>
<reference evidence="3 4" key="1">
    <citation type="submission" date="2022-01" db="EMBL/GenBank/DDBJ databases">
        <authorList>
            <person name="Xiong W."/>
            <person name="Schranz E."/>
        </authorList>
    </citation>
    <scope>NUCLEOTIDE SEQUENCE [LARGE SCALE GENOMIC DNA]</scope>
</reference>
<feature type="compositionally biased region" description="Basic and acidic residues" evidence="1">
    <location>
        <begin position="74"/>
        <end position="94"/>
    </location>
</feature>
<dbReference type="Proteomes" id="UP001157418">
    <property type="component" value="Unassembled WGS sequence"/>
</dbReference>
<evidence type="ECO:0000313" key="4">
    <source>
        <dbReference type="Proteomes" id="UP001157418"/>
    </source>
</evidence>
<dbReference type="PANTHER" id="PTHR34064:SF4">
    <property type="entry name" value="PROTEIN, PUTATIVE-RELATED"/>
    <property type="match status" value="1"/>
</dbReference>
<proteinExistence type="predicted"/>
<gene>
    <name evidence="3" type="ORF">LVIROSA_LOCUS3529</name>
</gene>
<dbReference type="EMBL" id="CAKMRJ010000002">
    <property type="protein sequence ID" value="CAH1415705.1"/>
    <property type="molecule type" value="Genomic_DNA"/>
</dbReference>
<evidence type="ECO:0000313" key="3">
    <source>
        <dbReference type="EMBL" id="CAH1415705.1"/>
    </source>
</evidence>
<comment type="caution">
    <text evidence="3">The sequence shown here is derived from an EMBL/GenBank/DDBJ whole genome shotgun (WGS) entry which is preliminary data.</text>
</comment>